<evidence type="ECO:0000313" key="8">
    <source>
        <dbReference type="Proteomes" id="UP000433575"/>
    </source>
</evidence>
<evidence type="ECO:0000259" key="5">
    <source>
        <dbReference type="PROSITE" id="PS50931"/>
    </source>
</evidence>
<dbReference type="Gene3D" id="3.40.190.290">
    <property type="match status" value="1"/>
</dbReference>
<dbReference type="SUPFAM" id="SSF46785">
    <property type="entry name" value="Winged helix' DNA-binding domain"/>
    <property type="match status" value="1"/>
</dbReference>
<dbReference type="PROSITE" id="PS50931">
    <property type="entry name" value="HTH_LYSR"/>
    <property type="match status" value="1"/>
</dbReference>
<dbReference type="PRINTS" id="PR00039">
    <property type="entry name" value="HTHLYSR"/>
</dbReference>
<reference evidence="8 9" key="1">
    <citation type="journal article" date="2019" name="Nat. Med.">
        <title>A library of human gut bacterial isolates paired with longitudinal multiomics data enables mechanistic microbiome research.</title>
        <authorList>
            <person name="Poyet M."/>
            <person name="Groussin M."/>
            <person name="Gibbons S.M."/>
            <person name="Avila-Pacheco J."/>
            <person name="Jiang X."/>
            <person name="Kearney S.M."/>
            <person name="Perrotta A.R."/>
            <person name="Berdy B."/>
            <person name="Zhao S."/>
            <person name="Lieberman T.D."/>
            <person name="Swanson P.K."/>
            <person name="Smith M."/>
            <person name="Roesemann S."/>
            <person name="Alexander J.E."/>
            <person name="Rich S.A."/>
            <person name="Livny J."/>
            <person name="Vlamakis H."/>
            <person name="Clish C."/>
            <person name="Bullock K."/>
            <person name="Deik A."/>
            <person name="Scott J."/>
            <person name="Pierce K.A."/>
            <person name="Xavier R.J."/>
            <person name="Alm E.J."/>
        </authorList>
    </citation>
    <scope>NUCLEOTIDE SEQUENCE [LARGE SCALE GENOMIC DNA]</scope>
    <source>
        <strain evidence="6 8">BIOML-A4</strain>
        <strain evidence="7 9">BIOML-A5</strain>
    </source>
</reference>
<dbReference type="AlphaFoldDB" id="A0A6N7S532"/>
<dbReference type="Gene3D" id="1.10.10.10">
    <property type="entry name" value="Winged helix-like DNA-binding domain superfamily/Winged helix DNA-binding domain"/>
    <property type="match status" value="1"/>
</dbReference>
<evidence type="ECO:0000313" key="7">
    <source>
        <dbReference type="EMBL" id="MSC32501.1"/>
    </source>
</evidence>
<protein>
    <submittedName>
        <fullName evidence="6">LysR family transcriptional regulator</fullName>
    </submittedName>
</protein>
<keyword evidence="9" id="KW-1185">Reference proteome</keyword>
<dbReference type="OrthoDB" id="9785745at2"/>
<dbReference type="InterPro" id="IPR036390">
    <property type="entry name" value="WH_DNA-bd_sf"/>
</dbReference>
<keyword evidence="2" id="KW-0805">Transcription regulation</keyword>
<dbReference type="Pfam" id="PF03466">
    <property type="entry name" value="LysR_substrate"/>
    <property type="match status" value="1"/>
</dbReference>
<evidence type="ECO:0000256" key="1">
    <source>
        <dbReference type="ARBA" id="ARBA00009437"/>
    </source>
</evidence>
<name>A0A6N7S532_9FIRM</name>
<evidence type="ECO:0000256" key="4">
    <source>
        <dbReference type="ARBA" id="ARBA00023163"/>
    </source>
</evidence>
<dbReference type="EMBL" id="WKPJ01000006">
    <property type="protein sequence ID" value="MSA88954.1"/>
    <property type="molecule type" value="Genomic_DNA"/>
</dbReference>
<dbReference type="InterPro" id="IPR036388">
    <property type="entry name" value="WH-like_DNA-bd_sf"/>
</dbReference>
<accession>A0A6N7S532</accession>
<dbReference type="PANTHER" id="PTHR30126:SF94">
    <property type="entry name" value="LYSR FAMILY TRANSCRIPTIONAL REGULATOR"/>
    <property type="match status" value="1"/>
</dbReference>
<proteinExistence type="inferred from homology"/>
<keyword evidence="4" id="KW-0804">Transcription</keyword>
<dbReference type="GO" id="GO:0003700">
    <property type="term" value="F:DNA-binding transcription factor activity"/>
    <property type="evidence" value="ECO:0007669"/>
    <property type="project" value="InterPro"/>
</dbReference>
<feature type="domain" description="HTH lysR-type" evidence="5">
    <location>
        <begin position="1"/>
        <end position="58"/>
    </location>
</feature>
<dbReference type="InterPro" id="IPR005119">
    <property type="entry name" value="LysR_subst-bd"/>
</dbReference>
<dbReference type="Pfam" id="PF00126">
    <property type="entry name" value="HTH_1"/>
    <property type="match status" value="1"/>
</dbReference>
<sequence length="297" mass="33782">MTIRQMKVFRIIVEQGSITRAAKALYMSQPAVSHVVVELEEQLGYTLLDRIGRRCTVNERGMQLYHKIVQVLEAIEDLEQSTAGIEKQALLRIGSSITIANMWLPSLIQQFRTLCPQTPVQVQVDRASEIVRKVLANEADIGFTEGVCEEDSLFKLPFSRYRLSFVCRHDLPAAKLKTLSLDQLQAQNWLLREPGSAIRDSLDSSLRLHQLQIKPTWESVNSQSLKQAALAGLGIALLPEEMVQKPLQTGKLVEVQIEGIELENQNWMILHRDKFESEAIRCWKQLIRSTGKEHDDE</sequence>
<dbReference type="EMBL" id="WKPI01000005">
    <property type="protein sequence ID" value="MSC32501.1"/>
    <property type="molecule type" value="Genomic_DNA"/>
</dbReference>
<dbReference type="RefSeq" id="WP_154238362.1">
    <property type="nucleotide sequence ID" value="NZ_CALJPI010000243.1"/>
</dbReference>
<dbReference type="PANTHER" id="PTHR30126">
    <property type="entry name" value="HTH-TYPE TRANSCRIPTIONAL REGULATOR"/>
    <property type="match status" value="1"/>
</dbReference>
<dbReference type="FunFam" id="1.10.10.10:FF:000001">
    <property type="entry name" value="LysR family transcriptional regulator"/>
    <property type="match status" value="1"/>
</dbReference>
<evidence type="ECO:0000313" key="9">
    <source>
        <dbReference type="Proteomes" id="UP000480929"/>
    </source>
</evidence>
<comment type="caution">
    <text evidence="6">The sequence shown here is derived from an EMBL/GenBank/DDBJ whole genome shotgun (WGS) entry which is preliminary data.</text>
</comment>
<evidence type="ECO:0000313" key="6">
    <source>
        <dbReference type="EMBL" id="MSA88954.1"/>
    </source>
</evidence>
<dbReference type="SUPFAM" id="SSF53850">
    <property type="entry name" value="Periplasmic binding protein-like II"/>
    <property type="match status" value="1"/>
</dbReference>
<dbReference type="GO" id="GO:0000976">
    <property type="term" value="F:transcription cis-regulatory region binding"/>
    <property type="evidence" value="ECO:0007669"/>
    <property type="project" value="TreeGrafter"/>
</dbReference>
<dbReference type="Proteomes" id="UP000433575">
    <property type="component" value="Unassembled WGS sequence"/>
</dbReference>
<dbReference type="InterPro" id="IPR000847">
    <property type="entry name" value="LysR_HTH_N"/>
</dbReference>
<evidence type="ECO:0000256" key="3">
    <source>
        <dbReference type="ARBA" id="ARBA00023125"/>
    </source>
</evidence>
<evidence type="ECO:0000256" key="2">
    <source>
        <dbReference type="ARBA" id="ARBA00023015"/>
    </source>
</evidence>
<organism evidence="6 8">
    <name type="scientific">Holdemania massiliensis</name>
    <dbReference type="NCBI Taxonomy" id="1468449"/>
    <lineage>
        <taxon>Bacteria</taxon>
        <taxon>Bacillati</taxon>
        <taxon>Bacillota</taxon>
        <taxon>Erysipelotrichia</taxon>
        <taxon>Erysipelotrichales</taxon>
        <taxon>Erysipelotrichaceae</taxon>
        <taxon>Holdemania</taxon>
    </lineage>
</organism>
<gene>
    <name evidence="7" type="ORF">GKD88_05135</name>
    <name evidence="6" type="ORF">GKE08_06405</name>
</gene>
<dbReference type="Proteomes" id="UP000480929">
    <property type="component" value="Unassembled WGS sequence"/>
</dbReference>
<keyword evidence="3" id="KW-0238">DNA-binding</keyword>
<comment type="similarity">
    <text evidence="1">Belongs to the LysR transcriptional regulatory family.</text>
</comment>